<name>A0A1I2Y5Z8_9SPHI</name>
<keyword evidence="1" id="KW-1133">Transmembrane helix</keyword>
<dbReference type="STRING" id="414048.SAMN04489864_106230"/>
<proteinExistence type="predicted"/>
<evidence type="ECO:0000313" key="2">
    <source>
        <dbReference type="EMBL" id="SFH20789.1"/>
    </source>
</evidence>
<accession>A0A1I2Y5Z8</accession>
<gene>
    <name evidence="2" type="ORF">SAMN04489864_106230</name>
</gene>
<organism evidence="2 3">
    <name type="scientific">Pedobacter insulae</name>
    <dbReference type="NCBI Taxonomy" id="414048"/>
    <lineage>
        <taxon>Bacteria</taxon>
        <taxon>Pseudomonadati</taxon>
        <taxon>Bacteroidota</taxon>
        <taxon>Sphingobacteriia</taxon>
        <taxon>Sphingobacteriales</taxon>
        <taxon>Sphingobacteriaceae</taxon>
        <taxon>Pedobacter</taxon>
    </lineage>
</organism>
<keyword evidence="1" id="KW-0812">Transmembrane</keyword>
<dbReference type="EMBL" id="FOPP01000006">
    <property type="protein sequence ID" value="SFH20789.1"/>
    <property type="molecule type" value="Genomic_DNA"/>
</dbReference>
<dbReference type="RefSeq" id="WP_090994351.1">
    <property type="nucleotide sequence ID" value="NZ_FOPP01000006.1"/>
</dbReference>
<keyword evidence="3" id="KW-1185">Reference proteome</keyword>
<evidence type="ECO:0000313" key="3">
    <source>
        <dbReference type="Proteomes" id="UP000199666"/>
    </source>
</evidence>
<feature type="transmembrane region" description="Helical" evidence="1">
    <location>
        <begin position="104"/>
        <end position="122"/>
    </location>
</feature>
<feature type="transmembrane region" description="Helical" evidence="1">
    <location>
        <begin position="12"/>
        <end position="30"/>
    </location>
</feature>
<evidence type="ECO:0000256" key="1">
    <source>
        <dbReference type="SAM" id="Phobius"/>
    </source>
</evidence>
<sequence>MNETQKSLSTWILIVSGLFALLEVMVSIALCIEPESVVATVDLSAKGVEYVIRMWAARQFALGFIFAFATYKKSIAMLTTAYVFFLVMFVGDLIIGIFQKENSLIISAIVMCIVSSAMLYLLNKRKQT</sequence>
<keyword evidence="1" id="KW-0472">Membrane</keyword>
<dbReference type="Proteomes" id="UP000199666">
    <property type="component" value="Unassembled WGS sequence"/>
</dbReference>
<feature type="transmembrane region" description="Helical" evidence="1">
    <location>
        <begin position="50"/>
        <end position="68"/>
    </location>
</feature>
<feature type="transmembrane region" description="Helical" evidence="1">
    <location>
        <begin position="75"/>
        <end position="98"/>
    </location>
</feature>
<protein>
    <recommendedName>
        <fullName evidence="4">DoxX-like family protein</fullName>
    </recommendedName>
</protein>
<dbReference type="OrthoDB" id="768542at2"/>
<dbReference type="AlphaFoldDB" id="A0A1I2Y5Z8"/>
<evidence type="ECO:0008006" key="4">
    <source>
        <dbReference type="Google" id="ProtNLM"/>
    </source>
</evidence>
<reference evidence="2 3" key="1">
    <citation type="submission" date="2016-10" db="EMBL/GenBank/DDBJ databases">
        <authorList>
            <person name="de Groot N.N."/>
        </authorList>
    </citation>
    <scope>NUCLEOTIDE SEQUENCE [LARGE SCALE GENOMIC DNA]</scope>
    <source>
        <strain evidence="2 3">DSM 18684</strain>
    </source>
</reference>